<feature type="compositionally biased region" description="Acidic residues" evidence="3">
    <location>
        <begin position="793"/>
        <end position="806"/>
    </location>
</feature>
<dbReference type="InterPro" id="IPR036663">
    <property type="entry name" value="Fumarylacetoacetase_C_sf"/>
</dbReference>
<protein>
    <recommendedName>
        <fullName evidence="4">Fumarylacetoacetase-like C-terminal domain-containing protein</fullName>
    </recommendedName>
</protein>
<feature type="compositionally biased region" description="Low complexity" evidence="3">
    <location>
        <begin position="1440"/>
        <end position="1454"/>
    </location>
</feature>
<comment type="similarity">
    <text evidence="1">Belongs to the FAH family.</text>
</comment>
<dbReference type="InterPro" id="IPR011234">
    <property type="entry name" value="Fumarylacetoacetase-like_C"/>
</dbReference>
<dbReference type="GO" id="GO:0006107">
    <property type="term" value="P:oxaloacetate metabolic process"/>
    <property type="evidence" value="ECO:0007669"/>
    <property type="project" value="UniProtKB-ARBA"/>
</dbReference>
<dbReference type="Pfam" id="PF01557">
    <property type="entry name" value="FAA_hydrolase"/>
    <property type="match status" value="2"/>
</dbReference>
<dbReference type="OrthoDB" id="430630at2759"/>
<evidence type="ECO:0000256" key="3">
    <source>
        <dbReference type="SAM" id="MobiDB-lite"/>
    </source>
</evidence>
<feature type="domain" description="Fumarylacetoacetase-like C-terminal" evidence="4">
    <location>
        <begin position="1583"/>
        <end position="1647"/>
    </location>
</feature>
<name>A0A1Q9CV79_SYMMI</name>
<feature type="domain" description="Fumarylacetoacetase-like C-terminal" evidence="4">
    <location>
        <begin position="1860"/>
        <end position="2015"/>
    </location>
</feature>
<feature type="region of interest" description="Disordered" evidence="3">
    <location>
        <begin position="751"/>
        <end position="822"/>
    </location>
</feature>
<sequence length="2252" mass="248246">MLVVSGAQSLQCITAARNLEGKLRSERSAFEAQSAKRDQELEQKTQEVRDRENELRKKEREVDSLRDQARKLEDQVRQERRASEDLEYKNQGLVQELHLRNRQLQEQSEEMANYIRELDAQSRGDIPSVIKEVRQAREEDPENALLKERLAKSERGLMWNFCGSGKTTRVTDSSLTRPDSSGLPQGKRHERYVILALVSLPCDPEQGTGNLLCVAAAGARSGRFCLYKVQLPPTSGARYSPDPYTQILVNLNRQWHLPCLLPTWLMTEAASRVQLGWVLWLWPHGAGAGDQGFAPCWSRGGGFSFQECCGSAEQPPNPSCFDPVYTEELCCMEADWDIECWQHARVHLSEARRIADGQATAGTAGWAMQMEALQRYMVDDMLLYLFCCNSFHNEYCWGPAVPQALLPDPDAWEGVSDIVAWYPRCCFPRLRGMLKAPIPTWMRKQISRDLRHMAMPGRPGLPWPSKIDVQHFAGSIRQEDGQPNYQELIRFCDYHVVGSGQVAVSPCEFEGALSMTDAKEDGQGAWNKCPVWDGSPLTWRAFRREMTWWVSALDLESTKKYNLAARWLLRQSGTVRQRGEEFLPEELEYQREESAVDPDSGETIVLTPEDPLAGLNKLLAALESLNGQSVLDRRGELRTQFYLHLARRPGERVADYASRFRTAVSDLKSEGVKLPDPEVGWFFREKLGLDALRRQLLDTALQGAEAYGTIEAECLRLFRDLHTQDPLYRKMERGANRLTIKKMFAGTASAASSAGGYPAGRRPPGGPSSSSAGSGGLPGPRRYPPRQAQVAEIEPDEFQDEGEAELVADPNGESEERSLEEVLQAEVETLAEEIAAAEEEGVDPAHLEALESGIEASAEALVSMREARTRLAEVRKDRGYKGPAAQAGGGGKGRGRGGASAAISAKKASGKHLCFDCGGSGHWAGDPECPRPGAGAGRAKTRGPKQVRVAEVVPDNELNEVEFKEAPANEVMMLSAGDFGGALRRSLEIGARPVNEALSMTGLAPDKALVGALDSACNRTCAGSAWLEDYVEHLAEAPEYIRDLVKQEPEKESFKFGNGGILPSLNRWRIPAMIANELVCLWVSAVPVDSLGLLLGRDVLDGLQGVLDFGRRTLWCRLFGAYHAPLERLNAGHLALRLIPRSWPADCGKVRFRKVGPDGVLECCLDCREWTKQLLSARHVPTADELDHEDHSHNLTEASLALGKLAFHFGRDPSSMPVALAQSMTFEHCEARDHAALVGGRWRRMFLRAVARYDWSREGVRLWLVKQPGLRWLPFPYPSVSSVEQWRLQAAAMVEQRTMPGRWLSKAVFNQQNLASMAWLRSRVGLRFAFLEDPIVAGMMAARSQPGRQARLRTAALREAAEHNASKEDREQVARTLLGPRGGLPTLKADLIKLAALMHVEVAEKDTVEKLKGKLRGIVGALCQRVPYVPPEQVQQARMSPTTARTSTRPSDASQSLPASPVATQGPMATSSGSATPHQPSDLVQVMDQRLLDMDNRYQAMFSQLLTHVMSMQGGPSATTAAGDGMDTEMADDWDQVEAPAEESTVDPRSFTEAEGCPFEGLKDTHRKVSVGRFLPPVKPQDIICIGLNYRAHADELKLPYPKNPVVFMKPTTCAAGHGDAIVKPRLTEKMDYENTDAVVVDAVLLAGHQQAAALIFIDQGRPLLPIAVFWQDTSTTLSDPAFHDSPFRFDGAGGEPIGLHDLALNVVDHFMWLAIQSVCWMVKNAEEEVGLDVVLQERFIRYEDPLLVLLQNVLLKSRGRFFRTTVDGRFWVAGIQFVQTKCLVFLFEETDGGRVVLLAIAPRFTFGMKPVNPDRLLFKVRGHATTPICAGCHTGCMVIAGYFFAHFDTDDLIIVLCKVELAVVIGKECKDVPPEHALDYVLGYTCANDLSTRDWQKLPEIAGSQWCRSKSFDGFAPLGPVLVTKDEIPDPGALRVQTFVNGVQMQDSSTRDLIFSVPQIISFLSIGTRLLPGTVILTGTPFGVAEGRSPQPWLKPGDRVAVEVEGVGRLENTIKEDASTAGCSQISVDPVGRGGRRNGPQVVPETVQVRHCNFTQKGYRSRQYARAHTFARAMTVLAARGELPDAEERDLAFCLLIYLFPSLPSFVPGGSAPLGAVGMAALLLQPGSAEAVADRMVLAGTSKTVPLWTPPWVGLPPLVQIGGFLVVMLIIAGVTPMFIKPPEPEPVVEEEPKAPLGVTDDLFAPGRRRRPAPATAAVTEAPDTAEETAETELVEEAKPRVSAWQRLKDDL</sequence>
<evidence type="ECO:0000313" key="6">
    <source>
        <dbReference type="Proteomes" id="UP000186817"/>
    </source>
</evidence>
<feature type="region of interest" description="Disordered" evidence="3">
    <location>
        <begin position="1432"/>
        <end position="1481"/>
    </location>
</feature>
<proteinExistence type="inferred from homology"/>
<keyword evidence="2" id="KW-0479">Metal-binding</keyword>
<dbReference type="FunFam" id="3.90.850.10:FF:000002">
    <property type="entry name" value="2-hydroxyhepta-2,4-diene-1,7-dioate isomerase"/>
    <property type="match status" value="1"/>
</dbReference>
<feature type="region of interest" description="Disordered" evidence="3">
    <location>
        <begin position="2198"/>
        <end position="2252"/>
    </location>
</feature>
<evidence type="ECO:0000256" key="2">
    <source>
        <dbReference type="ARBA" id="ARBA00022723"/>
    </source>
</evidence>
<comment type="caution">
    <text evidence="5">The sequence shown here is derived from an EMBL/GenBank/DDBJ whole genome shotgun (WGS) entry which is preliminary data.</text>
</comment>
<evidence type="ECO:0000313" key="5">
    <source>
        <dbReference type="EMBL" id="OLP86820.1"/>
    </source>
</evidence>
<feature type="region of interest" description="Disordered" evidence="3">
    <location>
        <begin position="30"/>
        <end position="62"/>
    </location>
</feature>
<keyword evidence="6" id="KW-1185">Reference proteome</keyword>
<dbReference type="GO" id="GO:0046872">
    <property type="term" value="F:metal ion binding"/>
    <property type="evidence" value="ECO:0007669"/>
    <property type="project" value="UniProtKB-KW"/>
</dbReference>
<feature type="compositionally biased region" description="Acidic residues" evidence="3">
    <location>
        <begin position="2224"/>
        <end position="2235"/>
    </location>
</feature>
<dbReference type="SUPFAM" id="SSF56529">
    <property type="entry name" value="FAH"/>
    <property type="match status" value="2"/>
</dbReference>
<gene>
    <name evidence="5" type="ORF">AK812_SmicGene32053</name>
</gene>
<dbReference type="GO" id="GO:0050163">
    <property type="term" value="F:oxaloacetate tautomerase activity"/>
    <property type="evidence" value="ECO:0007669"/>
    <property type="project" value="UniProtKB-ARBA"/>
</dbReference>
<dbReference type="Proteomes" id="UP000186817">
    <property type="component" value="Unassembled WGS sequence"/>
</dbReference>
<feature type="region of interest" description="Disordered" evidence="3">
    <location>
        <begin position="880"/>
        <end position="899"/>
    </location>
</feature>
<dbReference type="Gene3D" id="3.90.850.10">
    <property type="entry name" value="Fumarylacetoacetase-like, C-terminal domain"/>
    <property type="match status" value="2"/>
</dbReference>
<evidence type="ECO:0000259" key="4">
    <source>
        <dbReference type="Pfam" id="PF01557"/>
    </source>
</evidence>
<feature type="compositionally biased region" description="Polar residues" evidence="3">
    <location>
        <begin position="1467"/>
        <end position="1479"/>
    </location>
</feature>
<evidence type="ECO:0000256" key="1">
    <source>
        <dbReference type="ARBA" id="ARBA00010211"/>
    </source>
</evidence>
<organism evidence="5 6">
    <name type="scientific">Symbiodinium microadriaticum</name>
    <name type="common">Dinoflagellate</name>
    <name type="synonym">Zooxanthella microadriatica</name>
    <dbReference type="NCBI Taxonomy" id="2951"/>
    <lineage>
        <taxon>Eukaryota</taxon>
        <taxon>Sar</taxon>
        <taxon>Alveolata</taxon>
        <taxon>Dinophyceae</taxon>
        <taxon>Suessiales</taxon>
        <taxon>Symbiodiniaceae</taxon>
        <taxon>Symbiodinium</taxon>
    </lineage>
</organism>
<feature type="compositionally biased region" description="Gly residues" evidence="3">
    <location>
        <begin position="887"/>
        <end position="898"/>
    </location>
</feature>
<feature type="compositionally biased region" description="Low complexity" evidence="3">
    <location>
        <begin position="2213"/>
        <end position="2223"/>
    </location>
</feature>
<feature type="compositionally biased region" description="Low complexity" evidence="3">
    <location>
        <begin position="751"/>
        <end position="772"/>
    </location>
</feature>
<dbReference type="EMBL" id="LSRX01000898">
    <property type="protein sequence ID" value="OLP86820.1"/>
    <property type="molecule type" value="Genomic_DNA"/>
</dbReference>
<accession>A0A1Q9CV79</accession>
<reference evidence="5 6" key="1">
    <citation type="submission" date="2016-02" db="EMBL/GenBank/DDBJ databases">
        <title>Genome analysis of coral dinoflagellate symbionts highlights evolutionary adaptations to a symbiotic lifestyle.</title>
        <authorList>
            <person name="Aranda M."/>
            <person name="Li Y."/>
            <person name="Liew Y.J."/>
            <person name="Baumgarten S."/>
            <person name="Simakov O."/>
            <person name="Wilson M."/>
            <person name="Piel J."/>
            <person name="Ashoor H."/>
            <person name="Bougouffa S."/>
            <person name="Bajic V.B."/>
            <person name="Ryu T."/>
            <person name="Ravasi T."/>
            <person name="Bayer T."/>
            <person name="Micklem G."/>
            <person name="Kim H."/>
            <person name="Bhak J."/>
            <person name="Lajeunesse T.C."/>
            <person name="Voolstra C.R."/>
        </authorList>
    </citation>
    <scope>NUCLEOTIDE SEQUENCE [LARGE SCALE GENOMIC DNA]</scope>
    <source>
        <strain evidence="5 6">CCMP2467</strain>
    </source>
</reference>
<dbReference type="PANTHER" id="PTHR11820">
    <property type="entry name" value="ACYLPYRUVASE"/>
    <property type="match status" value="1"/>
</dbReference>